<dbReference type="PANTHER" id="PTHR34698">
    <property type="entry name" value="5-OXOPROLINASE SUBUNIT B"/>
    <property type="match status" value="1"/>
</dbReference>
<dbReference type="Gene3D" id="2.40.100.10">
    <property type="entry name" value="Cyclophilin-like"/>
    <property type="match status" value="1"/>
</dbReference>
<evidence type="ECO:0000259" key="4">
    <source>
        <dbReference type="SMART" id="SM00796"/>
    </source>
</evidence>
<protein>
    <submittedName>
        <fullName evidence="5">Allophanate hydrolase</fullName>
    </submittedName>
</protein>
<dbReference type="OrthoDB" id="9778567at2"/>
<accession>V8G2K6</accession>
<dbReference type="Gene3D" id="3.30.1360.40">
    <property type="match status" value="1"/>
</dbReference>
<dbReference type="NCBIfam" id="TIGR00370">
    <property type="entry name" value="5-oxoprolinase subunit PxpB"/>
    <property type="match status" value="1"/>
</dbReference>
<dbReference type="GO" id="GO:0005524">
    <property type="term" value="F:ATP binding"/>
    <property type="evidence" value="ECO:0007669"/>
    <property type="project" value="UniProtKB-KW"/>
</dbReference>
<proteinExistence type="predicted"/>
<dbReference type="GO" id="GO:0016787">
    <property type="term" value="F:hydrolase activity"/>
    <property type="evidence" value="ECO:0007669"/>
    <property type="project" value="UniProtKB-KW"/>
</dbReference>
<comment type="caution">
    <text evidence="5">The sequence shown here is derived from an EMBL/GenBank/DDBJ whole genome shotgun (WGS) entry which is preliminary data.</text>
</comment>
<evidence type="ECO:0000313" key="6">
    <source>
        <dbReference type="Proteomes" id="UP000018766"/>
    </source>
</evidence>
<keyword evidence="2 5" id="KW-0378">Hydrolase</keyword>
<name>V8G2K6_9BURK</name>
<dbReference type="AlphaFoldDB" id="V8G2K6"/>
<evidence type="ECO:0000256" key="3">
    <source>
        <dbReference type="ARBA" id="ARBA00022840"/>
    </source>
</evidence>
<dbReference type="SMART" id="SM00796">
    <property type="entry name" value="AHS1"/>
    <property type="match status" value="1"/>
</dbReference>
<dbReference type="Proteomes" id="UP000018766">
    <property type="component" value="Unassembled WGS sequence"/>
</dbReference>
<dbReference type="InterPro" id="IPR003833">
    <property type="entry name" value="CT_C_D"/>
</dbReference>
<organism evidence="5 6">
    <name type="scientific">Pelistega indica</name>
    <dbReference type="NCBI Taxonomy" id="1414851"/>
    <lineage>
        <taxon>Bacteria</taxon>
        <taxon>Pseudomonadati</taxon>
        <taxon>Pseudomonadota</taxon>
        <taxon>Betaproteobacteria</taxon>
        <taxon>Burkholderiales</taxon>
        <taxon>Alcaligenaceae</taxon>
        <taxon>Pelistega</taxon>
    </lineage>
</organism>
<keyword evidence="3" id="KW-0067">ATP-binding</keyword>
<dbReference type="SUPFAM" id="SSF50891">
    <property type="entry name" value="Cyclophilin-like"/>
    <property type="match status" value="1"/>
</dbReference>
<sequence>MIPTDLSYTFDNEGDNALIIRLSRNQPFEMPDITLNKAAILLAQKFNLLIQQQTLSGILEAIPTFSTVGIYYDLDRINSQFLPRLKDKTAELWANVLTELSKSDSDTGKLVEIPICYDLEYGIDLIELSAQLNLSIEEIIQLHSQSPVRVFMLGFSPGLPYLGLFDKKLNIPRRPTPRTKLPAGSIAIANRQCVIYPYETPGGWHIVGATPLTLFDPNRQPKTLYQAGDLVQFKSISKEEFLHLKHI</sequence>
<keyword evidence="6" id="KW-1185">Reference proteome</keyword>
<gene>
    <name evidence="5" type="ORF">V757_08620</name>
</gene>
<evidence type="ECO:0000256" key="2">
    <source>
        <dbReference type="ARBA" id="ARBA00022801"/>
    </source>
</evidence>
<evidence type="ECO:0000256" key="1">
    <source>
        <dbReference type="ARBA" id="ARBA00022741"/>
    </source>
</evidence>
<keyword evidence="1" id="KW-0547">Nucleotide-binding</keyword>
<dbReference type="RefSeq" id="WP_023951732.1">
    <property type="nucleotide sequence ID" value="NZ_AYSV01000092.1"/>
</dbReference>
<dbReference type="Pfam" id="PF02682">
    <property type="entry name" value="CT_C_D"/>
    <property type="match status" value="1"/>
</dbReference>
<reference evidence="5 6" key="1">
    <citation type="submission" date="2013-11" db="EMBL/GenBank/DDBJ databases">
        <title>Genomic analysis of Pelistega sp. HM-7.</title>
        <authorList>
            <person name="Kumbhare S.V."/>
            <person name="Shetty S.A."/>
            <person name="Sharma O."/>
            <person name="Dhotre D.P."/>
        </authorList>
    </citation>
    <scope>NUCLEOTIDE SEQUENCE [LARGE SCALE GENOMIC DNA]</scope>
    <source>
        <strain evidence="5 6">HM-7</strain>
    </source>
</reference>
<dbReference type="InterPro" id="IPR029000">
    <property type="entry name" value="Cyclophilin-like_dom_sf"/>
</dbReference>
<dbReference type="EMBL" id="AYSV01000092">
    <property type="protein sequence ID" value="ETD69907.1"/>
    <property type="molecule type" value="Genomic_DNA"/>
</dbReference>
<feature type="domain" description="Carboxyltransferase" evidence="4">
    <location>
        <begin position="8"/>
        <end position="225"/>
    </location>
</feature>
<dbReference type="PANTHER" id="PTHR34698:SF2">
    <property type="entry name" value="5-OXOPROLINASE SUBUNIT B"/>
    <property type="match status" value="1"/>
</dbReference>
<dbReference type="InterPro" id="IPR010016">
    <property type="entry name" value="PxpB"/>
</dbReference>
<dbReference type="SUPFAM" id="SSF160467">
    <property type="entry name" value="PH0987 N-terminal domain-like"/>
    <property type="match status" value="1"/>
</dbReference>
<evidence type="ECO:0000313" key="5">
    <source>
        <dbReference type="EMBL" id="ETD69907.1"/>
    </source>
</evidence>